<comment type="caution">
    <text evidence="12">The sequence shown here is derived from an EMBL/GenBank/DDBJ whole genome shotgun (WGS) entry which is preliminary data.</text>
</comment>
<keyword evidence="2 8" id="KW-0813">Transport</keyword>
<evidence type="ECO:0000256" key="6">
    <source>
        <dbReference type="ARBA" id="ARBA00023136"/>
    </source>
</evidence>
<evidence type="ECO:0000256" key="1">
    <source>
        <dbReference type="ARBA" id="ARBA00004571"/>
    </source>
</evidence>
<evidence type="ECO:0000256" key="4">
    <source>
        <dbReference type="ARBA" id="ARBA00022692"/>
    </source>
</evidence>
<dbReference type="AlphaFoldDB" id="A0A2N5DG69"/>
<feature type="domain" description="TonB-dependent receptor plug" evidence="11">
    <location>
        <begin position="150"/>
        <end position="268"/>
    </location>
</feature>
<evidence type="ECO:0000256" key="8">
    <source>
        <dbReference type="PROSITE-ProRule" id="PRU01360"/>
    </source>
</evidence>
<dbReference type="InterPro" id="IPR036942">
    <property type="entry name" value="Beta-barrel_TonB_sf"/>
</dbReference>
<keyword evidence="4 8" id="KW-0812">Transmembrane</keyword>
<keyword evidence="7 8" id="KW-0998">Cell outer membrane</keyword>
<dbReference type="Proteomes" id="UP000234479">
    <property type="component" value="Unassembled WGS sequence"/>
</dbReference>
<proteinExistence type="inferred from homology"/>
<accession>A0A2N5DG69</accession>
<dbReference type="PANTHER" id="PTHR47234">
    <property type="match status" value="1"/>
</dbReference>
<dbReference type="InterPro" id="IPR012910">
    <property type="entry name" value="Plug_dom"/>
</dbReference>
<dbReference type="InterPro" id="IPR039426">
    <property type="entry name" value="TonB-dep_rcpt-like"/>
</dbReference>
<dbReference type="SUPFAM" id="SSF56935">
    <property type="entry name" value="Porins"/>
    <property type="match status" value="1"/>
</dbReference>
<dbReference type="GO" id="GO:0009279">
    <property type="term" value="C:cell outer membrane"/>
    <property type="evidence" value="ECO:0007669"/>
    <property type="project" value="UniProtKB-SubCell"/>
</dbReference>
<evidence type="ECO:0000256" key="5">
    <source>
        <dbReference type="ARBA" id="ARBA00023077"/>
    </source>
</evidence>
<evidence type="ECO:0008006" key="14">
    <source>
        <dbReference type="Google" id="ProtNLM"/>
    </source>
</evidence>
<evidence type="ECO:0000256" key="3">
    <source>
        <dbReference type="ARBA" id="ARBA00022452"/>
    </source>
</evidence>
<feature type="domain" description="TonB-dependent receptor-like beta-barrel" evidence="10">
    <location>
        <begin position="562"/>
        <end position="1068"/>
    </location>
</feature>
<gene>
    <name evidence="12" type="ORF">SGCZBJ_12390</name>
</gene>
<evidence type="ECO:0000256" key="7">
    <source>
        <dbReference type="ARBA" id="ARBA00023237"/>
    </source>
</evidence>
<evidence type="ECO:0000313" key="12">
    <source>
        <dbReference type="EMBL" id="PLR25031.1"/>
    </source>
</evidence>
<evidence type="ECO:0000259" key="11">
    <source>
        <dbReference type="Pfam" id="PF07715"/>
    </source>
</evidence>
<dbReference type="Gene3D" id="2.170.130.10">
    <property type="entry name" value="TonB-dependent receptor, plug domain"/>
    <property type="match status" value="1"/>
</dbReference>
<evidence type="ECO:0000313" key="13">
    <source>
        <dbReference type="Proteomes" id="UP000234479"/>
    </source>
</evidence>
<keyword evidence="3 8" id="KW-1134">Transmembrane beta strand</keyword>
<organism evidence="12 13">
    <name type="scientific">Caulobacter zeae</name>
    <dbReference type="NCBI Taxonomy" id="2055137"/>
    <lineage>
        <taxon>Bacteria</taxon>
        <taxon>Pseudomonadati</taxon>
        <taxon>Pseudomonadota</taxon>
        <taxon>Alphaproteobacteria</taxon>
        <taxon>Caulobacterales</taxon>
        <taxon>Caulobacteraceae</taxon>
        <taxon>Caulobacter</taxon>
    </lineage>
</organism>
<dbReference type="PANTHER" id="PTHR47234:SF2">
    <property type="entry name" value="TONB-DEPENDENT RECEPTOR"/>
    <property type="match status" value="1"/>
</dbReference>
<comment type="similarity">
    <text evidence="8 9">Belongs to the TonB-dependent receptor family.</text>
</comment>
<evidence type="ECO:0000256" key="9">
    <source>
        <dbReference type="RuleBase" id="RU003357"/>
    </source>
</evidence>
<dbReference type="Pfam" id="PF07715">
    <property type="entry name" value="Plug"/>
    <property type="match status" value="1"/>
</dbReference>
<sequence>MIAASPPSPPPPSLLRAPSSFIQGSSFLEVASAALWAKLCRICYDLGHPRHNLAKCVEVGRKPVTFRRAGGMGCAAGEMQCGAARGGISLMTFDKRNLLATTVIAGIAMLGVVSAASAQTAKPAPKEEAAANEVEELVVTGSRIKRSEFNSASPVTVITSESAELQGQIDTASILQSSILGATSQQINNNFTGFVTTGGNGANTLSLRGLGAQRSLTLINGRRAGPAGIGGTVGPFDLNVIPSSVVDRTEILTGGASSIYGSDAIAGVVNIMTKRNSDDGEFNVNANVPFSKGGEVYRANISKGWTFSRGYVNASAEYYQSNGLRFKDRDYLNCPQDYTFDPVTGARRDLVMPDGSYKCLNTLTGIYIRGTARYIPDAAAVSNGWDLNGFRRVNGSLATVSADVRPDLAGTQSAYTIYCGSSTTGNCSSPLAFARANQALQTTDSPLQGYRHAVSPVTRKSVFVTGGFDLTEKTELYGELLLNRRESEQRSIRQLGPTINANNPTNPFNIANNPSYVGPTGAALAASSFSPIFVLPVTRDQTVDYARVVLGARGVLPESLPILGNWDWDIYGQYSKSSGDYGQDFIYNDRMLAVSGAARCNQALVTISANMPNATCPTNINLAKVSTVGGSYLTPEEYAFLNGYEQGHTEYVYQYVEGSISGDLFTLPAGPVGAAVGFQLRKEKLDDVPGYNSRNSNYNGSAASAETHGSDEVKELFGELEVPLLKDLPLIDKLTLNYSARYSDYKSYGSSSTYKAGLKWNINSTWALRANKGTSFRAPALYELYLGSSSSFLAQTSDPCYQYATTAGVTDRQRANCAALGIAGNSTHGGAGSYTIFAKGGVGYLEAEESDNKSIGIVFSPSFIDLNVSLDYSELTVNNQVQRYGAANILDSCLDAPDFPTSPYCSLITRNTDTSSATFGAVLTVSDAYLNVAKQWNNALDLSAVYRHELPHGTLTVSGQFTWTLDWYTQLSNGADPVKNQGFTAYPDFAGRTGVSYNQGDWTVTWATQMVGKTSDVDDSYSGYGTDIITYRDQTAYVKRHIEFNATHDVSVRRKFDDITVTAGINNVFDEQPPFYSSSSASRFSNMRLASSYDILGRRMFVNINKKW</sequence>
<dbReference type="InterPro" id="IPR000531">
    <property type="entry name" value="Beta-barrel_TonB"/>
</dbReference>
<keyword evidence="5 9" id="KW-0798">TonB box</keyword>
<dbReference type="InterPro" id="IPR037066">
    <property type="entry name" value="Plug_dom_sf"/>
</dbReference>
<dbReference type="OrthoDB" id="7051241at2"/>
<dbReference type="EMBL" id="PJRS01000022">
    <property type="protein sequence ID" value="PLR25031.1"/>
    <property type="molecule type" value="Genomic_DNA"/>
</dbReference>
<evidence type="ECO:0000259" key="10">
    <source>
        <dbReference type="Pfam" id="PF00593"/>
    </source>
</evidence>
<reference evidence="12 13" key="1">
    <citation type="submission" date="2017-12" db="EMBL/GenBank/DDBJ databases">
        <title>The genome sequence of Caulobacter sp. 410.</title>
        <authorList>
            <person name="Gao J."/>
            <person name="Mao X."/>
            <person name="Sun J."/>
        </authorList>
    </citation>
    <scope>NUCLEOTIDE SEQUENCE [LARGE SCALE GENOMIC DNA]</scope>
    <source>
        <strain evidence="12 13">410</strain>
    </source>
</reference>
<comment type="subcellular location">
    <subcellularLocation>
        <location evidence="1 8">Cell outer membrane</location>
        <topology evidence="1 8">Multi-pass membrane protein</topology>
    </subcellularLocation>
</comment>
<dbReference type="PROSITE" id="PS52016">
    <property type="entry name" value="TONB_DEPENDENT_REC_3"/>
    <property type="match status" value="1"/>
</dbReference>
<dbReference type="Pfam" id="PF00593">
    <property type="entry name" value="TonB_dep_Rec_b-barrel"/>
    <property type="match status" value="1"/>
</dbReference>
<dbReference type="Gene3D" id="2.40.170.20">
    <property type="entry name" value="TonB-dependent receptor, beta-barrel domain"/>
    <property type="match status" value="1"/>
</dbReference>
<keyword evidence="6 8" id="KW-0472">Membrane</keyword>
<keyword evidence="13" id="KW-1185">Reference proteome</keyword>
<protein>
    <recommendedName>
        <fullName evidence="14">TonB-dependent receptor</fullName>
    </recommendedName>
</protein>
<evidence type="ECO:0000256" key="2">
    <source>
        <dbReference type="ARBA" id="ARBA00022448"/>
    </source>
</evidence>
<name>A0A2N5DG69_9CAUL</name>